<feature type="domain" description="CID" evidence="3">
    <location>
        <begin position="72"/>
        <end position="200"/>
    </location>
</feature>
<dbReference type="Proteomes" id="UP001293593">
    <property type="component" value="Unassembled WGS sequence"/>
</dbReference>
<feature type="region of interest" description="Disordered" evidence="2">
    <location>
        <begin position="624"/>
        <end position="656"/>
    </location>
</feature>
<dbReference type="Pfam" id="PF23228">
    <property type="entry name" value="zf_PCFS4"/>
    <property type="match status" value="1"/>
</dbReference>
<feature type="region of interest" description="Disordered" evidence="2">
    <location>
        <begin position="469"/>
        <end position="497"/>
    </location>
</feature>
<feature type="region of interest" description="Disordered" evidence="2">
    <location>
        <begin position="847"/>
        <end position="879"/>
    </location>
</feature>
<proteinExistence type="predicted"/>
<dbReference type="EMBL" id="JAWXYG010000001">
    <property type="protein sequence ID" value="KAK4284406.1"/>
    <property type="molecule type" value="Genomic_DNA"/>
</dbReference>
<feature type="region of interest" description="Disordered" evidence="2">
    <location>
        <begin position="274"/>
        <end position="298"/>
    </location>
</feature>
<dbReference type="GO" id="GO:0005849">
    <property type="term" value="C:mRNA cleavage factor complex"/>
    <property type="evidence" value="ECO:0007669"/>
    <property type="project" value="TreeGrafter"/>
</dbReference>
<organism evidence="4 5">
    <name type="scientific">Acacia crassicarpa</name>
    <name type="common">northern wattle</name>
    <dbReference type="NCBI Taxonomy" id="499986"/>
    <lineage>
        <taxon>Eukaryota</taxon>
        <taxon>Viridiplantae</taxon>
        <taxon>Streptophyta</taxon>
        <taxon>Embryophyta</taxon>
        <taxon>Tracheophyta</taxon>
        <taxon>Spermatophyta</taxon>
        <taxon>Magnoliopsida</taxon>
        <taxon>eudicotyledons</taxon>
        <taxon>Gunneridae</taxon>
        <taxon>Pentapetalae</taxon>
        <taxon>rosids</taxon>
        <taxon>fabids</taxon>
        <taxon>Fabales</taxon>
        <taxon>Fabaceae</taxon>
        <taxon>Caesalpinioideae</taxon>
        <taxon>mimosoid clade</taxon>
        <taxon>Acacieae</taxon>
        <taxon>Acacia</taxon>
    </lineage>
</organism>
<dbReference type="SUPFAM" id="SSF48464">
    <property type="entry name" value="ENTH/VHS domain"/>
    <property type="match status" value="1"/>
</dbReference>
<dbReference type="CDD" id="cd16982">
    <property type="entry name" value="CID_Pcf11"/>
    <property type="match status" value="1"/>
</dbReference>
<dbReference type="Gene3D" id="1.25.40.90">
    <property type="match status" value="1"/>
</dbReference>
<keyword evidence="1" id="KW-0507">mRNA processing</keyword>
<dbReference type="PANTHER" id="PTHR15921">
    <property type="entry name" value="PRE-MRNA CLEAVAGE COMPLEX II"/>
    <property type="match status" value="1"/>
</dbReference>
<dbReference type="InterPro" id="IPR008942">
    <property type="entry name" value="ENTH_VHS"/>
</dbReference>
<dbReference type="InterPro" id="IPR006569">
    <property type="entry name" value="CID_dom"/>
</dbReference>
<dbReference type="Pfam" id="PF04818">
    <property type="entry name" value="CID"/>
    <property type="match status" value="1"/>
</dbReference>
<reference evidence="4" key="1">
    <citation type="submission" date="2023-10" db="EMBL/GenBank/DDBJ databases">
        <title>Chromosome-level genome of the transformable northern wattle, Acacia crassicarpa.</title>
        <authorList>
            <person name="Massaro I."/>
            <person name="Sinha N.R."/>
            <person name="Poethig S."/>
            <person name="Leichty A.R."/>
        </authorList>
    </citation>
    <scope>NUCLEOTIDE SEQUENCE</scope>
    <source>
        <strain evidence="4">Acra3RX</strain>
        <tissue evidence="4">Leaf</tissue>
    </source>
</reference>
<dbReference type="AlphaFoldDB" id="A0AAE1TGV3"/>
<dbReference type="GO" id="GO:0003729">
    <property type="term" value="F:mRNA binding"/>
    <property type="evidence" value="ECO:0007669"/>
    <property type="project" value="InterPro"/>
</dbReference>
<dbReference type="InterPro" id="IPR045154">
    <property type="entry name" value="PCF11-like"/>
</dbReference>
<name>A0AAE1TGV3_9FABA</name>
<dbReference type="GO" id="GO:0006369">
    <property type="term" value="P:termination of RNA polymerase II transcription"/>
    <property type="evidence" value="ECO:0007669"/>
    <property type="project" value="InterPro"/>
</dbReference>
<dbReference type="PROSITE" id="PS51391">
    <property type="entry name" value="CID"/>
    <property type="match status" value="1"/>
</dbReference>
<feature type="compositionally biased region" description="Polar residues" evidence="2">
    <location>
        <begin position="285"/>
        <end position="298"/>
    </location>
</feature>
<accession>A0AAE1TGV3</accession>
<dbReference type="PANTHER" id="PTHR15921:SF12">
    <property type="entry name" value="POLYADENYLATION AND CLEAVAGE FACTOR HOMOLOG 4"/>
    <property type="match status" value="1"/>
</dbReference>
<dbReference type="SMART" id="SM00582">
    <property type="entry name" value="RPR"/>
    <property type="match status" value="1"/>
</dbReference>
<comment type="caution">
    <text evidence="4">The sequence shown here is derived from an EMBL/GenBank/DDBJ whole genome shotgun (WGS) entry which is preliminary data.</text>
</comment>
<evidence type="ECO:0000313" key="4">
    <source>
        <dbReference type="EMBL" id="KAK4284406.1"/>
    </source>
</evidence>
<dbReference type="FunFam" id="1.25.40.90:FF:000023">
    <property type="entry name" value="polyadenylation and cleavage factor homolog 4"/>
    <property type="match status" value="1"/>
</dbReference>
<dbReference type="PROSITE" id="PS00028">
    <property type="entry name" value="ZINC_FINGER_C2H2_1"/>
    <property type="match status" value="1"/>
</dbReference>
<dbReference type="InterPro" id="IPR057242">
    <property type="entry name" value="PCFS4-like"/>
</dbReference>
<dbReference type="InterPro" id="IPR013087">
    <property type="entry name" value="Znf_C2H2_type"/>
</dbReference>
<protein>
    <recommendedName>
        <fullName evidence="3">CID domain-containing protein</fullName>
    </recommendedName>
</protein>
<dbReference type="GO" id="GO:0005737">
    <property type="term" value="C:cytoplasm"/>
    <property type="evidence" value="ECO:0007669"/>
    <property type="project" value="TreeGrafter"/>
</dbReference>
<feature type="region of interest" description="Disordered" evidence="2">
    <location>
        <begin position="571"/>
        <end position="595"/>
    </location>
</feature>
<evidence type="ECO:0000256" key="2">
    <source>
        <dbReference type="SAM" id="MobiDB-lite"/>
    </source>
</evidence>
<dbReference type="InterPro" id="IPR047415">
    <property type="entry name" value="Pcf11_CID"/>
</dbReference>
<dbReference type="GO" id="GO:0031124">
    <property type="term" value="P:mRNA 3'-end processing"/>
    <property type="evidence" value="ECO:0007669"/>
    <property type="project" value="InterPro"/>
</dbReference>
<evidence type="ECO:0000313" key="5">
    <source>
        <dbReference type="Proteomes" id="UP001293593"/>
    </source>
</evidence>
<feature type="compositionally biased region" description="Pro residues" evidence="2">
    <location>
        <begin position="630"/>
        <end position="640"/>
    </location>
</feature>
<feature type="compositionally biased region" description="Low complexity" evidence="2">
    <location>
        <begin position="575"/>
        <end position="586"/>
    </location>
</feature>
<gene>
    <name evidence="4" type="ORF">QN277_001244</name>
</gene>
<evidence type="ECO:0000256" key="1">
    <source>
        <dbReference type="ARBA" id="ARBA00022664"/>
    </source>
</evidence>
<dbReference type="GO" id="GO:0000993">
    <property type="term" value="F:RNA polymerase II complex binding"/>
    <property type="evidence" value="ECO:0007669"/>
    <property type="project" value="InterPro"/>
</dbReference>
<evidence type="ECO:0000259" key="3">
    <source>
        <dbReference type="PROSITE" id="PS51391"/>
    </source>
</evidence>
<sequence length="879" mass="96892">MDSQRLLLSRENPRPLGFPAGRVLPSATVKSMPNEMAQKPIAPAILERFKALLKRRYDQRGSLADDDVPQLPTEEIVQLYDIVLSELTLNSKPIITELTIIAGDHKEHGKGIADAICDRILEVPLEQKLPSLYLLDSIVKNIGGEYVRYFSSRLPEVFCEAYQQVHPNLHNAMRHLFGTWSTVFPTSVLRKIEGQLHFSQAVNNQNISSSINPPRASEATQRTHGIHVNPKYLRQLENSTMDTDGGEMLDSTGSVGHKNFDLGTNKMHQASISRQGKHYPGDGRNQFQFSTNGLQRQSPRALIDAYGSDKRTETPSNKPLVEPLDIHGIENKMASPSWQNTEEEEFNWEDMSPTLMEHKRSNGILPSSIMLSGERSSGIVAANAAALGQDARSDWNGGGSLGQITGFQNHGLVSRPPHDTWKISHHLPNSSQHLINVRGQTRNAHVSPIDSIPITKVNSYGLEIRPPTLPASFRTRPPVNVHASRPRSSNPSLPKLVGNQFEAINGGNTILDQGPTRSLFMPEQLLDSGENNIGKLAIPQIPNQLSGLISSNQRNRGQALRPQIFPPQDVRESFADSQAAAASQSSHGGSLQRHGTAISATGSMLPIGQFPLLVQNMANNTFPIQQGALPPFPAPRPPSQALPHRNGSPYTSSQQPAGAFSGLIGSLMAQGLISLTGQTPAQDSVGTEFNPDVLKIRHESAIVALYSDLPRQCTTCGLRFKSQEEHSSHMDWHVTKNRMAKNRKQKSSRKWFVSEKMWLSGAEALGTEAAPGFLPTETVEENKEDEEMAVLADEEQNTCALCGEPFEEFYSDETEEWMYRGAVYLNVPKGTVAGMDRSQLGPIVHAKCRSESNAAPAEEFREDDRVADEEGSQRKRMRN</sequence>
<keyword evidence="5" id="KW-1185">Reference proteome</keyword>